<dbReference type="Pfam" id="PF10926">
    <property type="entry name" value="DUF2800"/>
    <property type="match status" value="1"/>
</dbReference>
<evidence type="ECO:0000313" key="2">
    <source>
        <dbReference type="EMBL" id="MSS36635.1"/>
    </source>
</evidence>
<evidence type="ECO:0000313" key="3">
    <source>
        <dbReference type="Proteomes" id="UP000429958"/>
    </source>
</evidence>
<gene>
    <name evidence="2" type="ORF">FYJ39_08635</name>
</gene>
<organism evidence="2 3">
    <name type="scientific">Clostridium porci</name>
    <dbReference type="NCBI Taxonomy" id="2605778"/>
    <lineage>
        <taxon>Bacteria</taxon>
        <taxon>Bacillati</taxon>
        <taxon>Bacillota</taxon>
        <taxon>Clostridia</taxon>
        <taxon>Eubacteriales</taxon>
        <taxon>Clostridiaceae</taxon>
        <taxon>Clostridium</taxon>
    </lineage>
</organism>
<dbReference type="InterPro" id="IPR021229">
    <property type="entry name" value="DUF2800"/>
</dbReference>
<dbReference type="GO" id="GO:0016787">
    <property type="term" value="F:hydrolase activity"/>
    <property type="evidence" value="ECO:0007669"/>
    <property type="project" value="UniProtKB-KW"/>
</dbReference>
<keyword evidence="3" id="KW-1185">Reference proteome</keyword>
<dbReference type="EMBL" id="VUMD01000006">
    <property type="protein sequence ID" value="MSS36635.1"/>
    <property type="molecule type" value="Genomic_DNA"/>
</dbReference>
<dbReference type="RefSeq" id="WP_154472077.1">
    <property type="nucleotide sequence ID" value="NZ_VUMD01000006.1"/>
</dbReference>
<evidence type="ECO:0000256" key="1">
    <source>
        <dbReference type="ARBA" id="ARBA00022801"/>
    </source>
</evidence>
<accession>A0A7X2NL07</accession>
<protein>
    <submittedName>
        <fullName evidence="2">DUF2800 domain-containing protein</fullName>
    </submittedName>
</protein>
<comment type="caution">
    <text evidence="2">The sequence shown here is derived from an EMBL/GenBank/DDBJ whole genome shotgun (WGS) entry which is preliminary data.</text>
</comment>
<sequence length="401" mass="44318">MTGGHAGRKHSLLSPSNAHQWMACTPSALLGRQFPDKAGTSAAEGTLAHELAELKARNYFYTVDFGKRKLTAAINKLKKEELWDDEMMGYTDDYLDYVKSVAMKFKSSPTVKLESYLNLDAYIPHLPDEDEAGGTADCILIGGGILHVIDFKYGKSPDGRVNAEWNPQMLLYALGAYEAYRILYTFKTVRLSIVQPRLPDGISEWECSLNELLQFGEFVKERAALAIKGEGEFAPAPKTCRYCRARGRCKARAEKNVELAFLAGTDPNLLTNEELGRYLLKGRDAARWLSDAQDAALSECLAGKEVPGWKAVEGRGSRDWTDMDKAFGVLTSNGISDAILWERKPLSLAQVEKVVGKKNFQELVGGLIIKKPGKPALAEETDNRPAITNKVSAAEAFKEEE</sequence>
<dbReference type="AlphaFoldDB" id="A0A7X2NL07"/>
<reference evidence="2 3" key="1">
    <citation type="submission" date="2019-08" db="EMBL/GenBank/DDBJ databases">
        <title>In-depth cultivation of the pig gut microbiome towards novel bacterial diversity and tailored functional studies.</title>
        <authorList>
            <person name="Wylensek D."/>
            <person name="Hitch T.C.A."/>
            <person name="Clavel T."/>
        </authorList>
    </citation>
    <scope>NUCLEOTIDE SEQUENCE [LARGE SCALE GENOMIC DNA]</scope>
    <source>
        <strain evidence="2 3">WCA-389-WT-23D1</strain>
    </source>
</reference>
<dbReference type="InterPro" id="IPR011604">
    <property type="entry name" value="PDDEXK-like_dom_sf"/>
</dbReference>
<dbReference type="Gene3D" id="3.90.320.10">
    <property type="match status" value="1"/>
</dbReference>
<proteinExistence type="predicted"/>
<keyword evidence="1" id="KW-0378">Hydrolase</keyword>
<dbReference type="Proteomes" id="UP000429958">
    <property type="component" value="Unassembled WGS sequence"/>
</dbReference>
<name>A0A7X2NL07_9CLOT</name>